<proteinExistence type="predicted"/>
<evidence type="ECO:0000313" key="2">
    <source>
        <dbReference type="EMBL" id="BAT93050.1"/>
    </source>
</evidence>
<dbReference type="Pfam" id="PF15306">
    <property type="entry name" value="LIN37"/>
    <property type="match status" value="1"/>
</dbReference>
<dbReference type="OrthoDB" id="1735564at2759"/>
<evidence type="ECO:0000313" key="3">
    <source>
        <dbReference type="Proteomes" id="UP000291084"/>
    </source>
</evidence>
<sequence>MPLDPATASTTASRPVSPLPQPHQHYPSQQQTLPIRAPANPLLAKPHDPHFAYPFAPKGVRGLAAVDHSVSGGAFAPPAMVYGGVVRGMHLDYLSHALHMARPPPHVPFGHVGNAAATPTASPPVKKAASRSAVSDINGGKDSSTREKIREDTYIVVRDRKVRITEDASLYALCRSWLRNGVIEESQPQQKDLIKALPKPLPAYMVAGYMSNKKEDEKNEDEQEENEQSVENLSPQDLLKRHIKRAKKVKLRLREERLHRITKYRSRLRLLLPATEQCRSDTAAGN</sequence>
<feature type="region of interest" description="Disordered" evidence="1">
    <location>
        <begin position="1"/>
        <end position="31"/>
    </location>
</feature>
<feature type="region of interest" description="Disordered" evidence="1">
    <location>
        <begin position="213"/>
        <end position="237"/>
    </location>
</feature>
<protein>
    <submittedName>
        <fullName evidence="2">Uncharacterized protein</fullName>
    </submittedName>
</protein>
<feature type="region of interest" description="Disordered" evidence="1">
    <location>
        <begin position="115"/>
        <end position="145"/>
    </location>
</feature>
<feature type="compositionally biased region" description="Acidic residues" evidence="1">
    <location>
        <begin position="218"/>
        <end position="228"/>
    </location>
</feature>
<reference evidence="2 3" key="1">
    <citation type="journal article" date="2015" name="Sci. Rep.">
        <title>The power of single molecule real-time sequencing technology in the de novo assembly of a eukaryotic genome.</title>
        <authorList>
            <person name="Sakai H."/>
            <person name="Naito K."/>
            <person name="Ogiso-Tanaka E."/>
            <person name="Takahashi Y."/>
            <person name="Iseki K."/>
            <person name="Muto C."/>
            <person name="Satou K."/>
            <person name="Teruya K."/>
            <person name="Shiroma A."/>
            <person name="Shimoji M."/>
            <person name="Hirano T."/>
            <person name="Itoh T."/>
            <person name="Kaga A."/>
            <person name="Tomooka N."/>
        </authorList>
    </citation>
    <scope>NUCLEOTIDE SEQUENCE [LARGE SCALE GENOMIC DNA]</scope>
    <source>
        <strain evidence="3">cv. Shumari</strain>
    </source>
</reference>
<dbReference type="GO" id="GO:0017053">
    <property type="term" value="C:transcription repressor complex"/>
    <property type="evidence" value="ECO:0007669"/>
    <property type="project" value="InterPro"/>
</dbReference>
<dbReference type="AlphaFoldDB" id="A0A0S3SJL2"/>
<organism evidence="2 3">
    <name type="scientific">Vigna angularis var. angularis</name>
    <dbReference type="NCBI Taxonomy" id="157739"/>
    <lineage>
        <taxon>Eukaryota</taxon>
        <taxon>Viridiplantae</taxon>
        <taxon>Streptophyta</taxon>
        <taxon>Embryophyta</taxon>
        <taxon>Tracheophyta</taxon>
        <taxon>Spermatophyta</taxon>
        <taxon>Magnoliopsida</taxon>
        <taxon>eudicotyledons</taxon>
        <taxon>Gunneridae</taxon>
        <taxon>Pentapetalae</taxon>
        <taxon>rosids</taxon>
        <taxon>fabids</taxon>
        <taxon>Fabales</taxon>
        <taxon>Fabaceae</taxon>
        <taxon>Papilionoideae</taxon>
        <taxon>50 kb inversion clade</taxon>
        <taxon>NPAAA clade</taxon>
        <taxon>indigoferoid/millettioid clade</taxon>
        <taxon>Phaseoleae</taxon>
        <taxon>Vigna</taxon>
    </lineage>
</organism>
<dbReference type="PANTHER" id="PTHR37173:SF1">
    <property type="entry name" value="PROLINE-RICH FAMILY PROTEIN"/>
    <property type="match status" value="1"/>
</dbReference>
<feature type="compositionally biased region" description="Low complexity" evidence="1">
    <location>
        <begin position="22"/>
        <end position="31"/>
    </location>
</feature>
<dbReference type="PANTHER" id="PTHR37173">
    <property type="entry name" value="HYDROXYPROLINE-RICH GLYCOPROTEIN FAMILY PROTEIN"/>
    <property type="match status" value="1"/>
</dbReference>
<name>A0A0S3SJL2_PHAAN</name>
<gene>
    <name evidence="2" type="primary">Vigan.07G194200</name>
    <name evidence="2" type="ORF">VIGAN_07194200</name>
</gene>
<evidence type="ECO:0000256" key="1">
    <source>
        <dbReference type="SAM" id="MobiDB-lite"/>
    </source>
</evidence>
<dbReference type="Proteomes" id="UP000291084">
    <property type="component" value="Chromosome 7"/>
</dbReference>
<dbReference type="EMBL" id="AP015040">
    <property type="protein sequence ID" value="BAT93050.1"/>
    <property type="molecule type" value="Genomic_DNA"/>
</dbReference>
<dbReference type="InterPro" id="IPR028226">
    <property type="entry name" value="LIN37"/>
</dbReference>
<accession>A0A0S3SJL2</accession>
<keyword evidence="3" id="KW-1185">Reference proteome</keyword>